<keyword evidence="4" id="KW-1185">Reference proteome</keyword>
<keyword evidence="2" id="KW-0539">Nucleus</keyword>
<dbReference type="GO" id="GO:0000976">
    <property type="term" value="F:transcription cis-regulatory region binding"/>
    <property type="evidence" value="ECO:0007669"/>
    <property type="project" value="TreeGrafter"/>
</dbReference>
<dbReference type="PANTHER" id="PTHR37534">
    <property type="entry name" value="TRANSCRIPTIONAL ACTIVATOR PROTEIN UGA3"/>
    <property type="match status" value="1"/>
</dbReference>
<proteinExistence type="predicted"/>
<gene>
    <name evidence="3" type="ORF">K402DRAFT_424753</name>
</gene>
<evidence type="ECO:0000313" key="3">
    <source>
        <dbReference type="EMBL" id="KAF1982167.1"/>
    </source>
</evidence>
<dbReference type="EMBL" id="ML977187">
    <property type="protein sequence ID" value="KAF1982167.1"/>
    <property type="molecule type" value="Genomic_DNA"/>
</dbReference>
<dbReference type="GO" id="GO:0005634">
    <property type="term" value="C:nucleus"/>
    <property type="evidence" value="ECO:0007669"/>
    <property type="project" value="UniProtKB-SubCell"/>
</dbReference>
<sequence length="267" mass="30286">MFTSQFSGLASSIVVDMSSIHESLCELVNDSYDMNDIVPEISQQHSPRRIDGFTGLSPKLMHYYAKVTHLCTRLQKNKTSEVIPLVGKAIDDQLVHFKQWSDLSTGHDTPDELLAACEAELDENGKATTKAMITLLVAESYVAALQIYLHCRLFRKSRRDPLVQQTLKNLIIYMDKLPTSGDLYTAQSPLASTFLGCLVMVEPEYREWAKNWFGGTTKSRGNVPPAWRAVRNIWDWLDARESDPELCENDQSRGWWEEAAEELAARE</sequence>
<evidence type="ECO:0000256" key="2">
    <source>
        <dbReference type="ARBA" id="ARBA00023242"/>
    </source>
</evidence>
<organism evidence="3 4">
    <name type="scientific">Aulographum hederae CBS 113979</name>
    <dbReference type="NCBI Taxonomy" id="1176131"/>
    <lineage>
        <taxon>Eukaryota</taxon>
        <taxon>Fungi</taxon>
        <taxon>Dikarya</taxon>
        <taxon>Ascomycota</taxon>
        <taxon>Pezizomycotina</taxon>
        <taxon>Dothideomycetes</taxon>
        <taxon>Pleosporomycetidae</taxon>
        <taxon>Aulographales</taxon>
        <taxon>Aulographaceae</taxon>
    </lineage>
</organism>
<dbReference type="Pfam" id="PF11951">
    <property type="entry name" value="Fungal_trans_2"/>
    <property type="match status" value="1"/>
</dbReference>
<accession>A0A6G1GN31</accession>
<dbReference type="Proteomes" id="UP000800041">
    <property type="component" value="Unassembled WGS sequence"/>
</dbReference>
<evidence type="ECO:0000256" key="1">
    <source>
        <dbReference type="ARBA" id="ARBA00004123"/>
    </source>
</evidence>
<dbReference type="PANTHER" id="PTHR37534:SF38">
    <property type="entry name" value="ZN(2)-C6 FUNGAL-TYPE DOMAIN-CONTAINING PROTEIN"/>
    <property type="match status" value="1"/>
</dbReference>
<comment type="subcellular location">
    <subcellularLocation>
        <location evidence="1">Nucleus</location>
    </subcellularLocation>
</comment>
<dbReference type="OrthoDB" id="4714810at2759"/>
<dbReference type="GO" id="GO:0003700">
    <property type="term" value="F:DNA-binding transcription factor activity"/>
    <property type="evidence" value="ECO:0007669"/>
    <property type="project" value="TreeGrafter"/>
</dbReference>
<protein>
    <submittedName>
        <fullName evidence="3">Uncharacterized protein</fullName>
    </submittedName>
</protein>
<dbReference type="GO" id="GO:0045944">
    <property type="term" value="P:positive regulation of transcription by RNA polymerase II"/>
    <property type="evidence" value="ECO:0007669"/>
    <property type="project" value="TreeGrafter"/>
</dbReference>
<evidence type="ECO:0000313" key="4">
    <source>
        <dbReference type="Proteomes" id="UP000800041"/>
    </source>
</evidence>
<name>A0A6G1GN31_9PEZI</name>
<reference evidence="3" key="1">
    <citation type="journal article" date="2020" name="Stud. Mycol.">
        <title>101 Dothideomycetes genomes: a test case for predicting lifestyles and emergence of pathogens.</title>
        <authorList>
            <person name="Haridas S."/>
            <person name="Albert R."/>
            <person name="Binder M."/>
            <person name="Bloem J."/>
            <person name="Labutti K."/>
            <person name="Salamov A."/>
            <person name="Andreopoulos B."/>
            <person name="Baker S."/>
            <person name="Barry K."/>
            <person name="Bills G."/>
            <person name="Bluhm B."/>
            <person name="Cannon C."/>
            <person name="Castanera R."/>
            <person name="Culley D."/>
            <person name="Daum C."/>
            <person name="Ezra D."/>
            <person name="Gonzalez J."/>
            <person name="Henrissat B."/>
            <person name="Kuo A."/>
            <person name="Liang C."/>
            <person name="Lipzen A."/>
            <person name="Lutzoni F."/>
            <person name="Magnuson J."/>
            <person name="Mondo S."/>
            <person name="Nolan M."/>
            <person name="Ohm R."/>
            <person name="Pangilinan J."/>
            <person name="Park H.-J."/>
            <person name="Ramirez L."/>
            <person name="Alfaro M."/>
            <person name="Sun H."/>
            <person name="Tritt A."/>
            <person name="Yoshinaga Y."/>
            <person name="Zwiers L.-H."/>
            <person name="Turgeon B."/>
            <person name="Goodwin S."/>
            <person name="Spatafora J."/>
            <person name="Crous P."/>
            <person name="Grigoriev I."/>
        </authorList>
    </citation>
    <scope>NUCLEOTIDE SEQUENCE</scope>
    <source>
        <strain evidence="3">CBS 113979</strain>
    </source>
</reference>
<dbReference type="InterPro" id="IPR021858">
    <property type="entry name" value="Fun_TF"/>
</dbReference>
<dbReference type="AlphaFoldDB" id="A0A6G1GN31"/>